<dbReference type="PROSITE" id="PS50222">
    <property type="entry name" value="EF_HAND_2"/>
    <property type="match status" value="1"/>
</dbReference>
<proteinExistence type="predicted"/>
<accession>A0A7X5TQU3</accession>
<sequence>MSPSPPDTSRPNRASDTQLEEFVVIRPISLSVATLLAVALPSFAFAQAGLSGIHRSVMALDKNFDVADKNRDGKLSKEEAQAGPVAFIATNFDAIDKSHTGFVTKSDVHAYIAAMLMRSQPKPPAGTPEQP</sequence>
<dbReference type="InterPro" id="IPR018247">
    <property type="entry name" value="EF_Hand_1_Ca_BS"/>
</dbReference>
<dbReference type="PROSITE" id="PS00018">
    <property type="entry name" value="EF_HAND_1"/>
    <property type="match status" value="1"/>
</dbReference>
<evidence type="ECO:0000313" key="3">
    <source>
        <dbReference type="EMBL" id="NID16906.1"/>
    </source>
</evidence>
<evidence type="ECO:0000256" key="1">
    <source>
        <dbReference type="SAM" id="Phobius"/>
    </source>
</evidence>
<comment type="caution">
    <text evidence="3">The sequence shown here is derived from an EMBL/GenBank/DDBJ whole genome shotgun (WGS) entry which is preliminary data.</text>
</comment>
<dbReference type="InterPro" id="IPR011992">
    <property type="entry name" value="EF-hand-dom_pair"/>
</dbReference>
<keyword evidence="1" id="KW-0472">Membrane</keyword>
<keyword evidence="1" id="KW-1133">Transmembrane helix</keyword>
<dbReference type="Gene3D" id="1.10.238.10">
    <property type="entry name" value="EF-hand"/>
    <property type="match status" value="1"/>
</dbReference>
<feature type="transmembrane region" description="Helical" evidence="1">
    <location>
        <begin position="28"/>
        <end position="50"/>
    </location>
</feature>
<name>A0A7X5TQU3_9GAMM</name>
<dbReference type="Proteomes" id="UP000518878">
    <property type="component" value="Unassembled WGS sequence"/>
</dbReference>
<protein>
    <submittedName>
        <fullName evidence="3">EF-hand domain-containing protein</fullName>
    </submittedName>
</protein>
<dbReference type="InterPro" id="IPR002048">
    <property type="entry name" value="EF_hand_dom"/>
</dbReference>
<gene>
    <name evidence="3" type="ORF">HBF32_15630</name>
</gene>
<dbReference type="SUPFAM" id="SSF47473">
    <property type="entry name" value="EF-hand"/>
    <property type="match status" value="1"/>
</dbReference>
<evidence type="ECO:0000259" key="2">
    <source>
        <dbReference type="PROSITE" id="PS50222"/>
    </source>
</evidence>
<reference evidence="3 4" key="1">
    <citation type="journal article" date="2006" name="Int. J. Syst. Evol. Microbiol.">
        <title>Dyella yeojuensis sp. nov., isolated from greenhouse soil in Korea.</title>
        <authorList>
            <person name="Kim B.Y."/>
            <person name="Weon H.Y."/>
            <person name="Lee K.H."/>
            <person name="Seok S.J."/>
            <person name="Kwon S.W."/>
            <person name="Go S.J."/>
            <person name="Stackebrandt E."/>
        </authorList>
    </citation>
    <scope>NUCLEOTIDE SEQUENCE [LARGE SCALE GENOMIC DNA]</scope>
    <source>
        <strain evidence="3 4">DSM 17673</strain>
    </source>
</reference>
<dbReference type="GO" id="GO:0005509">
    <property type="term" value="F:calcium ion binding"/>
    <property type="evidence" value="ECO:0007669"/>
    <property type="project" value="InterPro"/>
</dbReference>
<keyword evidence="1" id="KW-0812">Transmembrane</keyword>
<dbReference type="EMBL" id="JAAQTL010000002">
    <property type="protein sequence ID" value="NID16906.1"/>
    <property type="molecule type" value="Genomic_DNA"/>
</dbReference>
<dbReference type="AlphaFoldDB" id="A0A7X5TQU3"/>
<keyword evidence="4" id="KW-1185">Reference proteome</keyword>
<feature type="domain" description="EF-hand" evidence="2">
    <location>
        <begin position="55"/>
        <end position="90"/>
    </location>
</feature>
<evidence type="ECO:0000313" key="4">
    <source>
        <dbReference type="Proteomes" id="UP000518878"/>
    </source>
</evidence>
<organism evidence="3 4">
    <name type="scientific">Luteibacter yeojuensis</name>
    <dbReference type="NCBI Taxonomy" id="345309"/>
    <lineage>
        <taxon>Bacteria</taxon>
        <taxon>Pseudomonadati</taxon>
        <taxon>Pseudomonadota</taxon>
        <taxon>Gammaproteobacteria</taxon>
        <taxon>Lysobacterales</taxon>
        <taxon>Rhodanobacteraceae</taxon>
        <taxon>Luteibacter</taxon>
    </lineage>
</organism>